<accession>H6LDY6</accession>
<keyword evidence="1" id="KW-0175">Coiled coil</keyword>
<evidence type="ECO:0000256" key="1">
    <source>
        <dbReference type="SAM" id="Coils"/>
    </source>
</evidence>
<sequence length="76" mass="9202">MNRYCHLNDIELRNELARLKDELEDYENEKRFAEKKPGEHIPAAEVLKELKTTNHEIEKLQELIILINQELKQREF</sequence>
<feature type="coiled-coil region" evidence="1">
    <location>
        <begin position="9"/>
        <end position="70"/>
    </location>
</feature>
<reference evidence="3" key="1">
    <citation type="submission" date="2011-07" db="EMBL/GenBank/DDBJ databases">
        <title>Complete genome sequence of Acetobacterium woodii.</title>
        <authorList>
            <person name="Poehlein A."/>
            <person name="Schmidt S."/>
            <person name="Kaster A.-K."/>
            <person name="Goenrich M."/>
            <person name="Vollmers J."/>
            <person name="Thuermer A."/>
            <person name="Gottschalk G."/>
            <person name="Thauer R.K."/>
            <person name="Daniel R."/>
            <person name="Mueller V."/>
        </authorList>
    </citation>
    <scope>NUCLEOTIDE SEQUENCE [LARGE SCALE GENOMIC DNA]</scope>
    <source>
        <strain evidence="3">ATCC 29683 / DSM 1030 / JCM 2381 / KCTC 1655 / WB1</strain>
    </source>
</reference>
<reference evidence="2 3" key="2">
    <citation type="journal article" date="2012" name="PLoS ONE">
        <title>An ancient pathway combining carbon dioxide fixation with the generation and utilization of a sodium ion gradient for ATP synthesis.</title>
        <authorList>
            <person name="Poehlein A."/>
            <person name="Schmidt S."/>
            <person name="Kaster A.K."/>
            <person name="Goenrich M."/>
            <person name="Vollmers J."/>
            <person name="Thurmer A."/>
            <person name="Bertsch J."/>
            <person name="Schuchmann K."/>
            <person name="Voigt B."/>
            <person name="Hecker M."/>
            <person name="Daniel R."/>
            <person name="Thauer R.K."/>
            <person name="Gottschalk G."/>
            <person name="Muller V."/>
        </authorList>
    </citation>
    <scope>NUCLEOTIDE SEQUENCE [LARGE SCALE GENOMIC DNA]</scope>
    <source>
        <strain evidence="3">ATCC 29683 / DSM 1030 / JCM 2381 / KCTC 1655 / WB1</strain>
    </source>
</reference>
<keyword evidence="3" id="KW-1185">Reference proteome</keyword>
<dbReference type="RefSeq" id="WP_014355632.1">
    <property type="nucleotide sequence ID" value="NC_016894.1"/>
</dbReference>
<gene>
    <name evidence="2" type="ordered locus">Awo_c12450</name>
</gene>
<protein>
    <submittedName>
        <fullName evidence="2">Uncharacterized protein</fullName>
    </submittedName>
</protein>
<dbReference type="Proteomes" id="UP000007177">
    <property type="component" value="Chromosome"/>
</dbReference>
<name>H6LDY6_ACEWD</name>
<dbReference type="HOGENOM" id="CLU_2646158_0_0_9"/>
<evidence type="ECO:0000313" key="2">
    <source>
        <dbReference type="EMBL" id="AFA48029.1"/>
    </source>
</evidence>
<evidence type="ECO:0000313" key="3">
    <source>
        <dbReference type="Proteomes" id="UP000007177"/>
    </source>
</evidence>
<proteinExistence type="predicted"/>
<organism evidence="2 3">
    <name type="scientific">Acetobacterium woodii (strain ATCC 29683 / DSM 1030 / JCM 2381 / KCTC 1655 / WB1)</name>
    <dbReference type="NCBI Taxonomy" id="931626"/>
    <lineage>
        <taxon>Bacteria</taxon>
        <taxon>Bacillati</taxon>
        <taxon>Bacillota</taxon>
        <taxon>Clostridia</taxon>
        <taxon>Eubacteriales</taxon>
        <taxon>Eubacteriaceae</taxon>
        <taxon>Acetobacterium</taxon>
    </lineage>
</organism>
<dbReference type="KEGG" id="awo:Awo_c12450"/>
<dbReference type="EMBL" id="CP002987">
    <property type="protein sequence ID" value="AFA48029.1"/>
    <property type="molecule type" value="Genomic_DNA"/>
</dbReference>
<dbReference type="AlphaFoldDB" id="H6LDY6"/>